<evidence type="ECO:0000256" key="1">
    <source>
        <dbReference type="SAM" id="MobiDB-lite"/>
    </source>
</evidence>
<feature type="compositionally biased region" description="Low complexity" evidence="1">
    <location>
        <begin position="92"/>
        <end position="105"/>
    </location>
</feature>
<name>A0A645DV42_9ZZZZ</name>
<accession>A0A645DV42</accession>
<feature type="compositionally biased region" description="Gly residues" evidence="1">
    <location>
        <begin position="23"/>
        <end position="45"/>
    </location>
</feature>
<protein>
    <submittedName>
        <fullName evidence="2">Uncharacterized protein</fullName>
    </submittedName>
</protein>
<organism evidence="2">
    <name type="scientific">bioreactor metagenome</name>
    <dbReference type="NCBI Taxonomy" id="1076179"/>
    <lineage>
        <taxon>unclassified sequences</taxon>
        <taxon>metagenomes</taxon>
        <taxon>ecological metagenomes</taxon>
    </lineage>
</organism>
<feature type="compositionally biased region" description="Basic and acidic residues" evidence="1">
    <location>
        <begin position="1"/>
        <end position="17"/>
    </location>
</feature>
<sequence length="168" mass="17233">MLIHDGNRGKLEEEVEKRHPKGGGEGAALSGGKGHGALGHVGDGLGDAAPLGDDVRHQHHHQRHDNQDGYGGRRLAHHGGAEEGDEEDGQTDEQGAQPIGQAEQGVEGGAAGGKGGGRGGADHDEVGNLIEVGEHHPEPAVKMVGEAAVVIQLVPEGVAHAIPEEHRV</sequence>
<dbReference type="AlphaFoldDB" id="A0A645DV42"/>
<proteinExistence type="predicted"/>
<dbReference type="EMBL" id="VSSQ01039997">
    <property type="protein sequence ID" value="MPM93155.1"/>
    <property type="molecule type" value="Genomic_DNA"/>
</dbReference>
<evidence type="ECO:0000313" key="2">
    <source>
        <dbReference type="EMBL" id="MPM93155.1"/>
    </source>
</evidence>
<gene>
    <name evidence="2" type="ORF">SDC9_140291</name>
</gene>
<feature type="region of interest" description="Disordered" evidence="1">
    <location>
        <begin position="1"/>
        <end position="125"/>
    </location>
</feature>
<feature type="compositionally biased region" description="Acidic residues" evidence="1">
    <location>
        <begin position="82"/>
        <end position="91"/>
    </location>
</feature>
<feature type="compositionally biased region" description="Gly residues" evidence="1">
    <location>
        <begin position="106"/>
        <end position="119"/>
    </location>
</feature>
<comment type="caution">
    <text evidence="2">The sequence shown here is derived from an EMBL/GenBank/DDBJ whole genome shotgun (WGS) entry which is preliminary data.</text>
</comment>
<reference evidence="2" key="1">
    <citation type="submission" date="2019-08" db="EMBL/GenBank/DDBJ databases">
        <authorList>
            <person name="Kucharzyk K."/>
            <person name="Murdoch R.W."/>
            <person name="Higgins S."/>
            <person name="Loffler F."/>
        </authorList>
    </citation>
    <scope>NUCLEOTIDE SEQUENCE</scope>
</reference>